<evidence type="ECO:0000313" key="3">
    <source>
        <dbReference type="EMBL" id="PPU88069.1"/>
    </source>
</evidence>
<dbReference type="GO" id="GO:0006313">
    <property type="term" value="P:DNA transposition"/>
    <property type="evidence" value="ECO:0007669"/>
    <property type="project" value="InterPro"/>
</dbReference>
<gene>
    <name evidence="3" type="ORF">XpopCFBP1817_17890</name>
</gene>
<dbReference type="InterPro" id="IPR025161">
    <property type="entry name" value="IS402-like_dom"/>
</dbReference>
<dbReference type="RefSeq" id="WP_128418185.1">
    <property type="nucleotide sequence ID" value="NZ_MDEJ01000160.1"/>
</dbReference>
<evidence type="ECO:0000259" key="1">
    <source>
        <dbReference type="Pfam" id="PF01609"/>
    </source>
</evidence>
<sequence>MTPRKEIPIALWKRIESLIPQVKRSPKGGRPRISDQQALNGIVYVLRTGVPWEDLPVELGDGSGMTCWRRLRDWQAAGVWHRLHQVLLAELRRVQTLDLSRASLDAASVASPRGGAYTGPNPTDRGKLGSKRHLIVDRNGVPLAVCVTGAHRHDSVVFEELIEALPPIGGKPGRRRRWPDTLHADKAYDIDRCRAFLKQRGIIAQIARKGIERNDRLGRHRWVVERTHAWFAAMGKLRIRFERRIDLHLALLWLACSIICLRLLPGFC</sequence>
<dbReference type="InterPro" id="IPR002559">
    <property type="entry name" value="Transposase_11"/>
</dbReference>
<proteinExistence type="predicted"/>
<protein>
    <submittedName>
        <fullName evidence="3">IS5/IS1182 family transposase</fullName>
    </submittedName>
</protein>
<dbReference type="Pfam" id="PF13340">
    <property type="entry name" value="DUF4096"/>
    <property type="match status" value="1"/>
</dbReference>
<dbReference type="NCBIfam" id="NF033580">
    <property type="entry name" value="transpos_IS5_3"/>
    <property type="match status" value="1"/>
</dbReference>
<evidence type="ECO:0000259" key="2">
    <source>
        <dbReference type="Pfam" id="PF13340"/>
    </source>
</evidence>
<keyword evidence="4" id="KW-1185">Reference proteome</keyword>
<accession>A0A2S7ED21</accession>
<dbReference type="AlphaFoldDB" id="A0A2S7ED21"/>
<feature type="domain" description="Transposase IS4-like" evidence="1">
    <location>
        <begin position="104"/>
        <end position="258"/>
    </location>
</feature>
<dbReference type="GO" id="GO:0003677">
    <property type="term" value="F:DNA binding"/>
    <property type="evidence" value="ECO:0007669"/>
    <property type="project" value="InterPro"/>
</dbReference>
<dbReference type="Pfam" id="PF01609">
    <property type="entry name" value="DDE_Tnp_1"/>
    <property type="match status" value="1"/>
</dbReference>
<reference evidence="4" key="1">
    <citation type="submission" date="2016-08" db="EMBL/GenBank/DDBJ databases">
        <authorList>
            <person name="Merda D."/>
            <person name="Briand M."/>
            <person name="Taghouti G."/>
            <person name="Carrere S."/>
            <person name="Gouzy J."/>
            <person name="Portier P."/>
            <person name="Jacques M.-A."/>
            <person name="Fischer-Le Saux M."/>
        </authorList>
    </citation>
    <scope>NUCLEOTIDE SEQUENCE [LARGE SCALE GENOMIC DNA]</scope>
    <source>
        <strain evidence="4">CFBP1817</strain>
    </source>
</reference>
<name>A0A2S7ED21_9XANT</name>
<dbReference type="GO" id="GO:0004803">
    <property type="term" value="F:transposase activity"/>
    <property type="evidence" value="ECO:0007669"/>
    <property type="project" value="InterPro"/>
</dbReference>
<dbReference type="Proteomes" id="UP000239939">
    <property type="component" value="Unassembled WGS sequence"/>
</dbReference>
<feature type="domain" description="Insertion element IS402-like" evidence="2">
    <location>
        <begin position="10"/>
        <end position="84"/>
    </location>
</feature>
<dbReference type="PANTHER" id="PTHR30007:SF1">
    <property type="entry name" value="BLR1914 PROTEIN"/>
    <property type="match status" value="1"/>
</dbReference>
<dbReference type="OrthoDB" id="5998925at2"/>
<organism evidence="3 4">
    <name type="scientific">Xanthomonas populi</name>
    <dbReference type="NCBI Taxonomy" id="53414"/>
    <lineage>
        <taxon>Bacteria</taxon>
        <taxon>Pseudomonadati</taxon>
        <taxon>Pseudomonadota</taxon>
        <taxon>Gammaproteobacteria</taxon>
        <taxon>Lysobacterales</taxon>
        <taxon>Lysobacteraceae</taxon>
        <taxon>Xanthomonas</taxon>
    </lineage>
</organism>
<comment type="caution">
    <text evidence="3">The sequence shown here is derived from an EMBL/GenBank/DDBJ whole genome shotgun (WGS) entry which is preliminary data.</text>
</comment>
<evidence type="ECO:0000313" key="4">
    <source>
        <dbReference type="Proteomes" id="UP000239939"/>
    </source>
</evidence>
<dbReference type="EMBL" id="MDEJ01000160">
    <property type="protein sequence ID" value="PPU88069.1"/>
    <property type="molecule type" value="Genomic_DNA"/>
</dbReference>
<dbReference type="PANTHER" id="PTHR30007">
    <property type="entry name" value="PHP DOMAIN PROTEIN"/>
    <property type="match status" value="1"/>
</dbReference>